<dbReference type="InterPro" id="IPR052396">
    <property type="entry name" value="Meiotic_Drive_Suppr_Kinase"/>
</dbReference>
<protein>
    <recommendedName>
        <fullName evidence="1">Protein kinase domain-containing protein</fullName>
    </recommendedName>
</protein>
<evidence type="ECO:0000259" key="1">
    <source>
        <dbReference type="PROSITE" id="PS50011"/>
    </source>
</evidence>
<feature type="domain" description="Protein kinase" evidence="1">
    <location>
        <begin position="1"/>
        <end position="123"/>
    </location>
</feature>
<dbReference type="GO" id="GO:0005524">
    <property type="term" value="F:ATP binding"/>
    <property type="evidence" value="ECO:0007669"/>
    <property type="project" value="InterPro"/>
</dbReference>
<dbReference type="Gene3D" id="1.10.510.10">
    <property type="entry name" value="Transferase(Phosphotransferase) domain 1"/>
    <property type="match status" value="1"/>
</dbReference>
<dbReference type="InterPro" id="IPR011009">
    <property type="entry name" value="Kinase-like_dom_sf"/>
</dbReference>
<dbReference type="SUPFAM" id="SSF56112">
    <property type="entry name" value="Protein kinase-like (PK-like)"/>
    <property type="match status" value="1"/>
</dbReference>
<reference evidence="2 3" key="1">
    <citation type="submission" date="2018-08" db="EMBL/GenBank/DDBJ databases">
        <title>Genome and evolution of the arbuscular mycorrhizal fungus Diversispora epigaea (formerly Glomus versiforme) and its bacterial endosymbionts.</title>
        <authorList>
            <person name="Sun X."/>
            <person name="Fei Z."/>
            <person name="Harrison M."/>
        </authorList>
    </citation>
    <scope>NUCLEOTIDE SEQUENCE [LARGE SCALE GENOMIC DNA]</scope>
    <source>
        <strain evidence="2 3">IT104</strain>
    </source>
</reference>
<dbReference type="PROSITE" id="PS00109">
    <property type="entry name" value="PROTEIN_KINASE_TYR"/>
    <property type="match status" value="1"/>
</dbReference>
<dbReference type="PANTHER" id="PTHR37171">
    <property type="entry name" value="SERINE/THREONINE-PROTEIN KINASE YRZF-RELATED"/>
    <property type="match status" value="1"/>
</dbReference>
<comment type="caution">
    <text evidence="2">The sequence shown here is derived from an EMBL/GenBank/DDBJ whole genome shotgun (WGS) entry which is preliminary data.</text>
</comment>
<evidence type="ECO:0000313" key="3">
    <source>
        <dbReference type="Proteomes" id="UP000266861"/>
    </source>
</evidence>
<accession>A0A397HIN0</accession>
<dbReference type="InterPro" id="IPR008266">
    <property type="entry name" value="Tyr_kinase_AS"/>
</dbReference>
<proteinExistence type="predicted"/>
<dbReference type="AlphaFoldDB" id="A0A397HIN0"/>
<organism evidence="2 3">
    <name type="scientific">Diversispora epigaea</name>
    <dbReference type="NCBI Taxonomy" id="1348612"/>
    <lineage>
        <taxon>Eukaryota</taxon>
        <taxon>Fungi</taxon>
        <taxon>Fungi incertae sedis</taxon>
        <taxon>Mucoromycota</taxon>
        <taxon>Glomeromycotina</taxon>
        <taxon>Glomeromycetes</taxon>
        <taxon>Diversisporales</taxon>
        <taxon>Diversisporaceae</taxon>
        <taxon>Diversispora</taxon>
    </lineage>
</organism>
<evidence type="ECO:0000313" key="2">
    <source>
        <dbReference type="EMBL" id="RHZ60280.1"/>
    </source>
</evidence>
<dbReference type="Pfam" id="PF00069">
    <property type="entry name" value="Pkinase"/>
    <property type="match status" value="1"/>
</dbReference>
<sequence length="123" mass="14075">MQNEIKIYKVLTNIQGKYIPKLVCYGHYEGGMSFIIGTTLVGTTLGDHITEQQKTKAIEALKAIHDHGVLHNDVRKENILINDNGNVHIIDFGMASLEDLKKKRKSFNRELLELSRLLDYYTM</sequence>
<dbReference type="InterPro" id="IPR000719">
    <property type="entry name" value="Prot_kinase_dom"/>
</dbReference>
<gene>
    <name evidence="2" type="ORF">Glove_355g97</name>
</gene>
<dbReference type="STRING" id="1348612.A0A397HIN0"/>
<dbReference type="OrthoDB" id="10020333at2759"/>
<keyword evidence="3" id="KW-1185">Reference proteome</keyword>
<dbReference type="Proteomes" id="UP000266861">
    <property type="component" value="Unassembled WGS sequence"/>
</dbReference>
<name>A0A397HIN0_9GLOM</name>
<dbReference type="GO" id="GO:0004672">
    <property type="term" value="F:protein kinase activity"/>
    <property type="evidence" value="ECO:0007669"/>
    <property type="project" value="InterPro"/>
</dbReference>
<dbReference type="EMBL" id="PQFF01000324">
    <property type="protein sequence ID" value="RHZ60280.1"/>
    <property type="molecule type" value="Genomic_DNA"/>
</dbReference>
<dbReference type="PANTHER" id="PTHR37171:SF1">
    <property type="entry name" value="SERINE_THREONINE-PROTEIN KINASE YRZF-RELATED"/>
    <property type="match status" value="1"/>
</dbReference>
<dbReference type="PROSITE" id="PS50011">
    <property type="entry name" value="PROTEIN_KINASE_DOM"/>
    <property type="match status" value="1"/>
</dbReference>